<evidence type="ECO:0000256" key="2">
    <source>
        <dbReference type="ARBA" id="ARBA00004496"/>
    </source>
</evidence>
<evidence type="ECO:0000256" key="5">
    <source>
        <dbReference type="SAM" id="Coils"/>
    </source>
</evidence>
<protein>
    <recommendedName>
        <fullName evidence="6">Alanyl-transfer RNA synthetases family profile domain-containing protein</fullName>
    </recommendedName>
</protein>
<dbReference type="AlphaFoldDB" id="A0A419T553"/>
<keyword evidence="3" id="KW-0479">Metal-binding</keyword>
<dbReference type="PANTHER" id="PTHR43462:SF1">
    <property type="entry name" value="ALANYL-TRNA EDITING PROTEIN AARSD1"/>
    <property type="match status" value="1"/>
</dbReference>
<dbReference type="GO" id="GO:0005737">
    <property type="term" value="C:cytoplasm"/>
    <property type="evidence" value="ECO:0007669"/>
    <property type="project" value="UniProtKB-SubCell"/>
</dbReference>
<dbReference type="Gene3D" id="2.40.30.130">
    <property type="match status" value="1"/>
</dbReference>
<dbReference type="GO" id="GO:0006419">
    <property type="term" value="P:alanyl-tRNA aminoacylation"/>
    <property type="evidence" value="ECO:0007669"/>
    <property type="project" value="InterPro"/>
</dbReference>
<dbReference type="GO" id="GO:0046872">
    <property type="term" value="F:metal ion binding"/>
    <property type="evidence" value="ECO:0007669"/>
    <property type="project" value="UniProtKB-KW"/>
</dbReference>
<comment type="cofactor">
    <cofactor evidence="1">
        <name>Zn(2+)</name>
        <dbReference type="ChEBI" id="CHEBI:29105"/>
    </cofactor>
</comment>
<dbReference type="GO" id="GO:0004813">
    <property type="term" value="F:alanine-tRNA ligase activity"/>
    <property type="evidence" value="ECO:0007669"/>
    <property type="project" value="InterPro"/>
</dbReference>
<dbReference type="InterPro" id="IPR018163">
    <property type="entry name" value="Thr/Ala-tRNA-synth_IIc_edit"/>
</dbReference>
<evidence type="ECO:0000256" key="3">
    <source>
        <dbReference type="ARBA" id="ARBA00022723"/>
    </source>
</evidence>
<dbReference type="InterPro" id="IPR009000">
    <property type="entry name" value="Transl_B-barrel_sf"/>
</dbReference>
<evidence type="ECO:0000313" key="7">
    <source>
        <dbReference type="EMBL" id="RKD32576.1"/>
    </source>
</evidence>
<feature type="coiled-coil region" evidence="5">
    <location>
        <begin position="259"/>
        <end position="286"/>
    </location>
</feature>
<evidence type="ECO:0000313" key="8">
    <source>
        <dbReference type="Proteomes" id="UP000284177"/>
    </source>
</evidence>
<dbReference type="Pfam" id="PF07973">
    <property type="entry name" value="tRNA_SAD"/>
    <property type="match status" value="1"/>
</dbReference>
<dbReference type="RefSeq" id="WP_120168441.1">
    <property type="nucleotide sequence ID" value="NZ_MCIB01000010.1"/>
</dbReference>
<dbReference type="Proteomes" id="UP000284177">
    <property type="component" value="Unassembled WGS sequence"/>
</dbReference>
<reference evidence="7 8" key="1">
    <citation type="submission" date="2016-08" db="EMBL/GenBank/DDBJ databases">
        <title>Novel Firmicutes and Novel Genomes.</title>
        <authorList>
            <person name="Poppleton D.I."/>
            <person name="Gribaldo S."/>
        </authorList>
    </citation>
    <scope>NUCLEOTIDE SEQUENCE [LARGE SCALE GENOMIC DNA]</scope>
    <source>
        <strain evidence="7 8">CTT3</strain>
    </source>
</reference>
<dbReference type="OrthoDB" id="9812949at2"/>
<keyword evidence="8" id="KW-1185">Reference proteome</keyword>
<dbReference type="SUPFAM" id="SSF50447">
    <property type="entry name" value="Translation proteins"/>
    <property type="match status" value="1"/>
</dbReference>
<dbReference type="GO" id="GO:0005524">
    <property type="term" value="F:ATP binding"/>
    <property type="evidence" value="ECO:0007669"/>
    <property type="project" value="InterPro"/>
</dbReference>
<dbReference type="InterPro" id="IPR018165">
    <property type="entry name" value="Ala-tRNA-synth_IIc_core"/>
</dbReference>
<dbReference type="InterPro" id="IPR012947">
    <property type="entry name" value="tRNA_SAD"/>
</dbReference>
<comment type="subcellular location">
    <subcellularLocation>
        <location evidence="2">Cytoplasm</location>
    </subcellularLocation>
</comment>
<accession>A0A419T553</accession>
<dbReference type="Gene3D" id="3.10.310.40">
    <property type="match status" value="1"/>
</dbReference>
<keyword evidence="4" id="KW-0862">Zinc</keyword>
<dbReference type="SUPFAM" id="SSF55186">
    <property type="entry name" value="ThrRS/AlaRS common domain"/>
    <property type="match status" value="1"/>
</dbReference>
<proteinExistence type="predicted"/>
<dbReference type="InterPro" id="IPR003156">
    <property type="entry name" value="DHHA1_dom"/>
</dbReference>
<feature type="domain" description="Alanyl-transfer RNA synthetases family profile" evidence="6">
    <location>
        <begin position="1"/>
        <end position="236"/>
    </location>
</feature>
<dbReference type="Gene3D" id="3.30.980.10">
    <property type="entry name" value="Threonyl-trna Synthetase, Chain A, domain 2"/>
    <property type="match status" value="1"/>
</dbReference>
<dbReference type="GO" id="GO:0002161">
    <property type="term" value="F:aminoacyl-tRNA deacylase activity"/>
    <property type="evidence" value="ECO:0007669"/>
    <property type="project" value="UniProtKB-ARBA"/>
</dbReference>
<gene>
    <name evidence="7" type="ORF">BET03_10905</name>
</gene>
<comment type="caution">
    <text evidence="7">The sequence shown here is derived from an EMBL/GenBank/DDBJ whole genome shotgun (WGS) entry which is preliminary data.</text>
</comment>
<dbReference type="Pfam" id="PF02272">
    <property type="entry name" value="DHHA1"/>
    <property type="match status" value="1"/>
</dbReference>
<dbReference type="InterPro" id="IPR051335">
    <property type="entry name" value="Alanyl-tRNA_Editing_Enzymes"/>
</dbReference>
<evidence type="ECO:0000259" key="6">
    <source>
        <dbReference type="PROSITE" id="PS50860"/>
    </source>
</evidence>
<name>A0A419T553_9FIRM</name>
<dbReference type="GO" id="GO:0003676">
    <property type="term" value="F:nucleic acid binding"/>
    <property type="evidence" value="ECO:0007669"/>
    <property type="project" value="InterPro"/>
</dbReference>
<organism evidence="7 8">
    <name type="scientific">Thermohalobacter berrensis</name>
    <dbReference type="NCBI Taxonomy" id="99594"/>
    <lineage>
        <taxon>Bacteria</taxon>
        <taxon>Bacillati</taxon>
        <taxon>Bacillota</taxon>
        <taxon>Tissierellia</taxon>
        <taxon>Tissierellales</taxon>
        <taxon>Thermohalobacteraceae</taxon>
        <taxon>Thermohalobacter</taxon>
    </lineage>
</organism>
<evidence type="ECO:0000256" key="4">
    <source>
        <dbReference type="ARBA" id="ARBA00022833"/>
    </source>
</evidence>
<keyword evidence="5" id="KW-0175">Coiled coil</keyword>
<dbReference type="EMBL" id="MCIB01000010">
    <property type="protein sequence ID" value="RKD32576.1"/>
    <property type="molecule type" value="Genomic_DNA"/>
</dbReference>
<dbReference type="PROSITE" id="PS50860">
    <property type="entry name" value="AA_TRNA_LIGASE_II_ALA"/>
    <property type="match status" value="1"/>
</dbReference>
<dbReference type="SMART" id="SM00863">
    <property type="entry name" value="tRNA_SAD"/>
    <property type="match status" value="1"/>
</dbReference>
<dbReference type="PANTHER" id="PTHR43462">
    <property type="entry name" value="ALANYL-TRNA EDITING PROTEIN"/>
    <property type="match status" value="1"/>
</dbReference>
<evidence type="ECO:0000256" key="1">
    <source>
        <dbReference type="ARBA" id="ARBA00001947"/>
    </source>
</evidence>
<sequence length="403" mass="46952">MTEKLYLENPYLREISAKIVKKEYSNNKFYLTLNRTIFYPHMSGGQPKDTGTIDGVKVIDVYEKNNEIIHVVEENIKKDKVHLSLDWNTRFDHMQQHTGQHILSAAIAKLFNAKTVGFYIGKEYTYIDVTLSNLEKKDIEWIERYANEIVFSNFNIKKYVINEEDIHKLPLRKKPSVKKNIRIVEIDGIDYSPCAGTHHTSTGEVGMIKIKKWDRYKDNTRIEFICGNRALKDYTWKNYYINEISNLLSLKDKDTLKGVKRIYDENKKLLKEVKEMKEELLKYTSEKLINMSKDYNSFKISNNIFTDIDFKDMRYMASIILNNYDNIILIWGLKNENKAQILLGKSKNIKIDIKEIFNNIIDIIDGRGGGSPYLVQGGGENIENLSICMQSGLRLIQTQLNAQ</sequence>